<feature type="transmembrane region" description="Helical" evidence="2">
    <location>
        <begin position="148"/>
        <end position="175"/>
    </location>
</feature>
<dbReference type="AlphaFoldDB" id="A0A6A5BX96"/>
<keyword evidence="1" id="KW-0143">Chaperone</keyword>
<dbReference type="InterPro" id="IPR036869">
    <property type="entry name" value="J_dom_sf"/>
</dbReference>
<accession>A0A6A5BX96</accession>
<keyword evidence="2" id="KW-1133">Transmembrane helix</keyword>
<dbReference type="InterPro" id="IPR018253">
    <property type="entry name" value="DnaJ_domain_CS"/>
</dbReference>
<reference evidence="4 5" key="1">
    <citation type="journal article" date="2019" name="Sci. Rep.">
        <title>Nanopore sequencing improves the draft genome of the human pathogenic amoeba Naegleria fowleri.</title>
        <authorList>
            <person name="Liechti N."/>
            <person name="Schurch N."/>
            <person name="Bruggmann R."/>
            <person name="Wittwer M."/>
        </authorList>
    </citation>
    <scope>NUCLEOTIDE SEQUENCE [LARGE SCALE GENOMIC DNA]</scope>
    <source>
        <strain evidence="4 5">ATCC 30894</strain>
    </source>
</reference>
<evidence type="ECO:0000256" key="2">
    <source>
        <dbReference type="SAM" id="Phobius"/>
    </source>
</evidence>
<gene>
    <name evidence="4" type="ORF">FDP41_003541</name>
</gene>
<evidence type="ECO:0000256" key="1">
    <source>
        <dbReference type="ARBA" id="ARBA00023186"/>
    </source>
</evidence>
<dbReference type="PRINTS" id="PR00625">
    <property type="entry name" value="JDOMAIN"/>
</dbReference>
<dbReference type="SUPFAM" id="SSF46565">
    <property type="entry name" value="Chaperone J-domain"/>
    <property type="match status" value="1"/>
</dbReference>
<keyword evidence="5" id="KW-1185">Reference proteome</keyword>
<dbReference type="PANTHER" id="PTHR44145:SF3">
    <property type="entry name" value="DNAJ HOMOLOG SUBFAMILY A MEMBER 3, MITOCHONDRIAL"/>
    <property type="match status" value="1"/>
</dbReference>
<evidence type="ECO:0000313" key="5">
    <source>
        <dbReference type="Proteomes" id="UP000444721"/>
    </source>
</evidence>
<dbReference type="PANTHER" id="PTHR44145">
    <property type="entry name" value="DNAJ HOMOLOG SUBFAMILY A MEMBER 3, MITOCHONDRIAL"/>
    <property type="match status" value="1"/>
</dbReference>
<dbReference type="CDD" id="cd06257">
    <property type="entry name" value="DnaJ"/>
    <property type="match status" value="1"/>
</dbReference>
<keyword evidence="2" id="KW-0812">Transmembrane</keyword>
<dbReference type="PROSITE" id="PS00636">
    <property type="entry name" value="DNAJ_1"/>
    <property type="match status" value="1"/>
</dbReference>
<protein>
    <recommendedName>
        <fullName evidence="3">J domain-containing protein</fullName>
    </recommendedName>
</protein>
<dbReference type="PROSITE" id="PS50076">
    <property type="entry name" value="DNAJ_2"/>
    <property type="match status" value="1"/>
</dbReference>
<evidence type="ECO:0000259" key="3">
    <source>
        <dbReference type="PROSITE" id="PS50076"/>
    </source>
</evidence>
<dbReference type="EMBL" id="VFQX01000034">
    <property type="protein sequence ID" value="KAF0977549.1"/>
    <property type="molecule type" value="Genomic_DNA"/>
</dbReference>
<dbReference type="Proteomes" id="UP000444721">
    <property type="component" value="Unassembled WGS sequence"/>
</dbReference>
<dbReference type="VEuPathDB" id="AmoebaDB:NfTy_070650"/>
<dbReference type="Pfam" id="PF00226">
    <property type="entry name" value="DnaJ"/>
    <property type="match status" value="1"/>
</dbReference>
<feature type="transmembrane region" description="Helical" evidence="2">
    <location>
        <begin position="12"/>
        <end position="29"/>
    </location>
</feature>
<dbReference type="RefSeq" id="XP_044562262.1">
    <property type="nucleotide sequence ID" value="XM_044706857.1"/>
</dbReference>
<dbReference type="OMA" id="LMLICIM"/>
<dbReference type="GeneID" id="68110759"/>
<dbReference type="VEuPathDB" id="AmoebaDB:NF0063770"/>
<comment type="caution">
    <text evidence="4">The sequence shown here is derived from an EMBL/GenBank/DDBJ whole genome shotgun (WGS) entry which is preliminary data.</text>
</comment>
<name>A0A6A5BX96_NAEFO</name>
<feature type="domain" description="J" evidence="3">
    <location>
        <begin position="51"/>
        <end position="121"/>
    </location>
</feature>
<dbReference type="Gene3D" id="1.10.287.110">
    <property type="entry name" value="DnaJ domain"/>
    <property type="match status" value="1"/>
</dbReference>
<dbReference type="SMART" id="SM00271">
    <property type="entry name" value="DnaJ"/>
    <property type="match status" value="1"/>
</dbReference>
<sequence length="199" mass="22727">MSFLHRRSYSGFGILLALLMVVVVILNITNLSTQSSLDEETPEFDFDTNFDYYAILGVSHNATQQEIKAAYKKLTIKYHPDRNRNKTKQEQESLNAKYQKIAKAYEVLSDEEQRRTYDQYFEFGANLGAHLGIDEQTLEFILYLLVGYGYAILAILILLGVVLMLICIMCCLCVCKCCCSFFRGGEHVTTKTNKKKKAD</sequence>
<dbReference type="VEuPathDB" id="AmoebaDB:FDP41_003541"/>
<dbReference type="OrthoDB" id="10250354at2759"/>
<proteinExistence type="predicted"/>
<keyword evidence="2" id="KW-0472">Membrane</keyword>
<evidence type="ECO:0000313" key="4">
    <source>
        <dbReference type="EMBL" id="KAF0977549.1"/>
    </source>
</evidence>
<dbReference type="InterPro" id="IPR051938">
    <property type="entry name" value="Apopto_cytoskel_mod"/>
</dbReference>
<dbReference type="InterPro" id="IPR001623">
    <property type="entry name" value="DnaJ_domain"/>
</dbReference>
<organism evidence="4 5">
    <name type="scientific">Naegleria fowleri</name>
    <name type="common">Brain eating amoeba</name>
    <dbReference type="NCBI Taxonomy" id="5763"/>
    <lineage>
        <taxon>Eukaryota</taxon>
        <taxon>Discoba</taxon>
        <taxon>Heterolobosea</taxon>
        <taxon>Tetramitia</taxon>
        <taxon>Eutetramitia</taxon>
        <taxon>Vahlkampfiidae</taxon>
        <taxon>Naegleria</taxon>
    </lineage>
</organism>